<dbReference type="SUPFAM" id="SSF53850">
    <property type="entry name" value="Periplasmic binding protein-like II"/>
    <property type="match status" value="1"/>
</dbReference>
<evidence type="ECO:0000313" key="2">
    <source>
        <dbReference type="EMBL" id="SIQ92606.1"/>
    </source>
</evidence>
<organism evidence="2 3">
    <name type="scientific">Aquipseudomonas alcaligenes</name>
    <name type="common">Pseudomonas alcaligenes</name>
    <dbReference type="NCBI Taxonomy" id="43263"/>
    <lineage>
        <taxon>Bacteria</taxon>
        <taxon>Pseudomonadati</taxon>
        <taxon>Pseudomonadota</taxon>
        <taxon>Gammaproteobacteria</taxon>
        <taxon>Pseudomonadales</taxon>
        <taxon>Pseudomonadaceae</taxon>
        <taxon>Aquipseudomonas</taxon>
    </lineage>
</organism>
<dbReference type="Gene3D" id="3.40.190.10">
    <property type="entry name" value="Periplasmic binding protein-like II"/>
    <property type="match status" value="2"/>
</dbReference>
<protein>
    <submittedName>
        <fullName evidence="2">Amino acid ABC transporter substrate-binding protein, PAAT family</fullName>
    </submittedName>
</protein>
<dbReference type="AlphaFoldDB" id="A0A1N6WRF5"/>
<evidence type="ECO:0000313" key="3">
    <source>
        <dbReference type="Proteomes" id="UP000185841"/>
    </source>
</evidence>
<evidence type="ECO:0000256" key="1">
    <source>
        <dbReference type="SAM" id="SignalP"/>
    </source>
</evidence>
<keyword evidence="1" id="KW-0732">Signal</keyword>
<gene>
    <name evidence="2" type="ORF">SAMN05878282_110139</name>
</gene>
<feature type="signal peptide" evidence="1">
    <location>
        <begin position="1"/>
        <end position="21"/>
    </location>
</feature>
<sequence length="267" mass="30521">MRLLNCLLLSALVLCMPKVQAEQRVRVGAYHFPPYVVKPESTAPSGLLPELLEALNQAQQDYRFDLVPTSVTRRYRDLLQARYDIILFESPDWGWQGIPLQKLDLQITDAEVYVARAEEGRDQHYFDRVGDKRMALYSGYHYGFAGFNSDQEFLGRQFNAVLTYSHDSNLRMLLHGRADISVVTRSYLRLYQLEHPQESARLLVSERTDQIYHHHALLRPQGPLDASQLAGLLQRLQESGELGELVSRYHLRAAADAVAEAANPMPR</sequence>
<accession>A0A1N6WRF5</accession>
<proteinExistence type="predicted"/>
<name>A0A1N6WRF5_AQUAC</name>
<dbReference type="Proteomes" id="UP000185841">
    <property type="component" value="Unassembled WGS sequence"/>
</dbReference>
<reference evidence="2 3" key="1">
    <citation type="submission" date="2017-01" db="EMBL/GenBank/DDBJ databases">
        <authorList>
            <person name="Mah S.A."/>
            <person name="Swanson W.J."/>
            <person name="Moy G.W."/>
            <person name="Vacquier V.D."/>
        </authorList>
    </citation>
    <scope>NUCLEOTIDE SEQUENCE [LARGE SCALE GENOMIC DNA]</scope>
    <source>
        <strain evidence="2 3">RU36E</strain>
    </source>
</reference>
<feature type="chain" id="PRO_5012094174" evidence="1">
    <location>
        <begin position="22"/>
        <end position="267"/>
    </location>
</feature>
<dbReference type="EMBL" id="FTMP01000010">
    <property type="protein sequence ID" value="SIQ92606.1"/>
    <property type="molecule type" value="Genomic_DNA"/>
</dbReference>